<keyword evidence="2" id="KW-1185">Reference proteome</keyword>
<evidence type="ECO:0008006" key="3">
    <source>
        <dbReference type="Google" id="ProtNLM"/>
    </source>
</evidence>
<gene>
    <name evidence="1" type="ORF">ACFFHU_31350</name>
</gene>
<dbReference type="RefSeq" id="WP_377344169.1">
    <property type="nucleotide sequence ID" value="NZ_JBHLUE010000036.1"/>
</dbReference>
<sequence length="62" mass="6783">MARLHDVVVDSRHPPSLARFWAATLDGYAVAPYDDAELARLRANGIGDLLADPEGNEFCVRS</sequence>
<protein>
    <recommendedName>
        <fullName evidence="3">Glyoxalase-like domain-containing protein</fullName>
    </recommendedName>
</protein>
<organism evidence="1 2">
    <name type="scientific">Plantactinospora siamensis</name>
    <dbReference type="NCBI Taxonomy" id="555372"/>
    <lineage>
        <taxon>Bacteria</taxon>
        <taxon>Bacillati</taxon>
        <taxon>Actinomycetota</taxon>
        <taxon>Actinomycetes</taxon>
        <taxon>Micromonosporales</taxon>
        <taxon>Micromonosporaceae</taxon>
        <taxon>Plantactinospora</taxon>
    </lineage>
</organism>
<evidence type="ECO:0000313" key="2">
    <source>
        <dbReference type="Proteomes" id="UP001589894"/>
    </source>
</evidence>
<reference evidence="1 2" key="1">
    <citation type="submission" date="2024-09" db="EMBL/GenBank/DDBJ databases">
        <authorList>
            <person name="Sun Q."/>
            <person name="Mori K."/>
        </authorList>
    </citation>
    <scope>NUCLEOTIDE SEQUENCE [LARGE SCALE GENOMIC DNA]</scope>
    <source>
        <strain evidence="1 2">TBRC 2205</strain>
    </source>
</reference>
<evidence type="ECO:0000313" key="1">
    <source>
        <dbReference type="EMBL" id="MFC0568617.1"/>
    </source>
</evidence>
<dbReference type="EMBL" id="JBHLUE010000036">
    <property type="protein sequence ID" value="MFC0568617.1"/>
    <property type="molecule type" value="Genomic_DNA"/>
</dbReference>
<name>A0ABV6P6F5_9ACTN</name>
<dbReference type="Proteomes" id="UP001589894">
    <property type="component" value="Unassembled WGS sequence"/>
</dbReference>
<accession>A0ABV6P6F5</accession>
<comment type="caution">
    <text evidence="1">The sequence shown here is derived from an EMBL/GenBank/DDBJ whole genome shotgun (WGS) entry which is preliminary data.</text>
</comment>
<proteinExistence type="predicted"/>